<dbReference type="PANTHER" id="PTHR36503:SF1">
    <property type="entry name" value="BLR2520 PROTEIN"/>
    <property type="match status" value="1"/>
</dbReference>
<dbReference type="InterPro" id="IPR037523">
    <property type="entry name" value="VOC_core"/>
</dbReference>
<evidence type="ECO:0000313" key="3">
    <source>
        <dbReference type="Proteomes" id="UP001500839"/>
    </source>
</evidence>
<gene>
    <name evidence="2" type="ORF">GCM10023353_01800</name>
</gene>
<dbReference type="Pfam" id="PF00903">
    <property type="entry name" value="Glyoxalase"/>
    <property type="match status" value="1"/>
</dbReference>
<reference evidence="3" key="1">
    <citation type="journal article" date="2019" name="Int. J. Syst. Evol. Microbiol.">
        <title>The Global Catalogue of Microorganisms (GCM) 10K type strain sequencing project: providing services to taxonomists for standard genome sequencing and annotation.</title>
        <authorList>
            <consortium name="The Broad Institute Genomics Platform"/>
            <consortium name="The Broad Institute Genome Sequencing Center for Infectious Disease"/>
            <person name="Wu L."/>
            <person name="Ma J."/>
        </authorList>
    </citation>
    <scope>NUCLEOTIDE SEQUENCE [LARGE SCALE GENOMIC DNA]</scope>
    <source>
        <strain evidence="3">JCM 18542</strain>
    </source>
</reference>
<evidence type="ECO:0000313" key="2">
    <source>
        <dbReference type="EMBL" id="GAA4803242.1"/>
    </source>
</evidence>
<dbReference type="PROSITE" id="PS51819">
    <property type="entry name" value="VOC"/>
    <property type="match status" value="1"/>
</dbReference>
<organism evidence="2 3">
    <name type="scientific">Tomitella cavernea</name>
    <dbReference type="NCBI Taxonomy" id="1387982"/>
    <lineage>
        <taxon>Bacteria</taxon>
        <taxon>Bacillati</taxon>
        <taxon>Actinomycetota</taxon>
        <taxon>Actinomycetes</taxon>
        <taxon>Mycobacteriales</taxon>
        <taxon>Tomitella</taxon>
    </lineage>
</organism>
<dbReference type="InterPro" id="IPR029068">
    <property type="entry name" value="Glyas_Bleomycin-R_OHBP_Dase"/>
</dbReference>
<feature type="domain" description="VOC" evidence="1">
    <location>
        <begin position="4"/>
        <end position="133"/>
    </location>
</feature>
<dbReference type="EMBL" id="BAABKQ010000001">
    <property type="protein sequence ID" value="GAA4803242.1"/>
    <property type="molecule type" value="Genomic_DNA"/>
</dbReference>
<dbReference type="InterPro" id="IPR004360">
    <property type="entry name" value="Glyas_Fos-R_dOase_dom"/>
</dbReference>
<dbReference type="RefSeq" id="WP_200173868.1">
    <property type="nucleotide sequence ID" value="NZ_BAABKQ010000001.1"/>
</dbReference>
<dbReference type="Gene3D" id="3.10.180.10">
    <property type="entry name" value="2,3-Dihydroxybiphenyl 1,2-Dioxygenase, domain 1"/>
    <property type="match status" value="1"/>
</dbReference>
<dbReference type="Proteomes" id="UP001500839">
    <property type="component" value="Unassembled WGS sequence"/>
</dbReference>
<protein>
    <submittedName>
        <fullName evidence="2">VOC family protein</fullName>
    </submittedName>
</protein>
<evidence type="ECO:0000259" key="1">
    <source>
        <dbReference type="PROSITE" id="PS51819"/>
    </source>
</evidence>
<name>A0ABP9C5J7_9ACTN</name>
<dbReference type="PANTHER" id="PTHR36503">
    <property type="entry name" value="BLR2520 PROTEIN"/>
    <property type="match status" value="1"/>
</dbReference>
<accession>A0ABP9C5J7</accession>
<sequence>MVRRIDFITFATEDLDAARRFYVDGLDWTPLLDVAGEIIFFQSAPGQVLGLFDARKFDEDLPRGVGDASSRTRVSGVTLAHNVGSRGEVVGVVDAMRRAGGTVRTAPEDGAFGGVFHAHVEDPVGIVWEIAHNPGWHVDADGNVELG</sequence>
<proteinExistence type="predicted"/>
<dbReference type="SUPFAM" id="SSF54593">
    <property type="entry name" value="Glyoxalase/Bleomycin resistance protein/Dihydroxybiphenyl dioxygenase"/>
    <property type="match status" value="1"/>
</dbReference>
<keyword evidence="3" id="KW-1185">Reference proteome</keyword>
<comment type="caution">
    <text evidence="2">The sequence shown here is derived from an EMBL/GenBank/DDBJ whole genome shotgun (WGS) entry which is preliminary data.</text>
</comment>